<name>A0A7X2S4R1_9BACI</name>
<dbReference type="InterPro" id="IPR052917">
    <property type="entry name" value="Stress-Dev_Protein"/>
</dbReference>
<dbReference type="OrthoDB" id="5431160at2"/>
<dbReference type="PANTHER" id="PTHR34818">
    <property type="entry name" value="PROTEIN BLI-3"/>
    <property type="match status" value="1"/>
</dbReference>
<comment type="caution">
    <text evidence="2">The sequence shown here is derived from an EMBL/GenBank/DDBJ whole genome shotgun (WGS) entry which is preliminary data.</text>
</comment>
<organism evidence="2 3">
    <name type="scientific">Metabacillus mangrovi</name>
    <dbReference type="NCBI Taxonomy" id="1491830"/>
    <lineage>
        <taxon>Bacteria</taxon>
        <taxon>Bacillati</taxon>
        <taxon>Bacillota</taxon>
        <taxon>Bacilli</taxon>
        <taxon>Bacillales</taxon>
        <taxon>Bacillaceae</taxon>
        <taxon>Metabacillus</taxon>
    </lineage>
</organism>
<evidence type="ECO:0000259" key="1">
    <source>
        <dbReference type="Pfam" id="PF01243"/>
    </source>
</evidence>
<dbReference type="InterPro" id="IPR012349">
    <property type="entry name" value="Split_barrel_FMN-bd"/>
</dbReference>
<dbReference type="Gene3D" id="2.30.110.10">
    <property type="entry name" value="Electron Transport, Fmn-binding Protein, Chain A"/>
    <property type="match status" value="1"/>
</dbReference>
<dbReference type="PANTHER" id="PTHR34818:SF1">
    <property type="entry name" value="PROTEIN BLI-3"/>
    <property type="match status" value="1"/>
</dbReference>
<dbReference type="Pfam" id="PF01243">
    <property type="entry name" value="PNPOx_N"/>
    <property type="match status" value="1"/>
</dbReference>
<accession>A0A7X2S4R1</accession>
<gene>
    <name evidence="2" type="ORF">GKZ89_08620</name>
</gene>
<dbReference type="Proteomes" id="UP000434639">
    <property type="component" value="Unassembled WGS sequence"/>
</dbReference>
<dbReference type="InterPro" id="IPR011576">
    <property type="entry name" value="Pyridox_Oxase_N"/>
</dbReference>
<evidence type="ECO:0000313" key="3">
    <source>
        <dbReference type="Proteomes" id="UP000434639"/>
    </source>
</evidence>
<proteinExistence type="predicted"/>
<reference evidence="2 3" key="1">
    <citation type="journal article" date="2017" name="Int. J. Syst. Evol. Microbiol.">
        <title>Bacillus mangrovi sp. nov., isolated from a sediment sample from a mangrove forest.</title>
        <authorList>
            <person name="Gupta V."/>
            <person name="Singh P.K."/>
            <person name="Korpole S."/>
            <person name="Tanuku N.R.S."/>
            <person name="Pinnaka A.K."/>
        </authorList>
    </citation>
    <scope>NUCLEOTIDE SEQUENCE [LARGE SCALE GENOMIC DNA]</scope>
    <source>
        <strain evidence="2 3">KCTC 33872</strain>
    </source>
</reference>
<feature type="domain" description="Pyridoxamine 5'-phosphate oxidase N-terminal" evidence="1">
    <location>
        <begin position="6"/>
        <end position="128"/>
    </location>
</feature>
<dbReference type="EMBL" id="WMIB01000006">
    <property type="protein sequence ID" value="MTH53480.1"/>
    <property type="molecule type" value="Genomic_DNA"/>
</dbReference>
<evidence type="ECO:0000313" key="2">
    <source>
        <dbReference type="EMBL" id="MTH53480.1"/>
    </source>
</evidence>
<keyword evidence="3" id="KW-1185">Reference proteome</keyword>
<dbReference type="AlphaFoldDB" id="A0A7X2S4R1"/>
<protein>
    <submittedName>
        <fullName evidence="2">General stress protein</fullName>
    </submittedName>
</protein>
<sequence length="140" mass="16203">MDQQQLKEQIVKIIDQNKIGTLATVKNGKPHSRYMTFFNENLTLYTPTDVETHKVEEIDENPNVHILLGYDGEGFGDSYVEVEGTASIEKSSELKQRLWDDMLKLWFDGPEDENFIILKIKPEQIRLMNKKGEPPHTLEV</sequence>
<dbReference type="RefSeq" id="WP_155112003.1">
    <property type="nucleotide sequence ID" value="NZ_WMIB01000006.1"/>
</dbReference>
<dbReference type="SUPFAM" id="SSF50475">
    <property type="entry name" value="FMN-binding split barrel"/>
    <property type="match status" value="1"/>
</dbReference>